<dbReference type="AlphaFoldDB" id="A0A0E1WYE8"/>
<accession>A0A0E1WYE8</accession>
<sequence>MTLYCLIEGRQAYSFHCFIVCLMSNIETIFSSGLDQLMTFSIGASAGIVGLALAKRGVEYAKSFVGFSDPFSYVHSIDGVESGDFDGFSLRYNGMYFEDESELNDYLLDQNDPDREANWQAYLRDIGYYESSGVDSYIREALANDSASAYDDHEQSF</sequence>
<dbReference type="EMBL" id="EQ999534">
    <property type="protein sequence ID" value="EEZ29019.1"/>
    <property type="molecule type" value="Genomic_DNA"/>
</dbReference>
<reference evidence="1" key="1">
    <citation type="submission" date="2009-01" db="EMBL/GenBank/DDBJ databases">
        <title>The Genome Sequence of Brucella pinnipedialis M292/94/1.</title>
        <authorList>
            <consortium name="The Broad Institute Genome Sequencing Platform"/>
            <person name="Ward D."/>
            <person name="Young S.K."/>
            <person name="Kodira C.D."/>
            <person name="Zeng Q."/>
            <person name="Koehrsen M."/>
            <person name="Alvarado L."/>
            <person name="Berlin A."/>
            <person name="Borenstein D."/>
            <person name="Chen Z."/>
            <person name="Engels R."/>
            <person name="Freedman E."/>
            <person name="Gellesch M."/>
            <person name="Goldberg J."/>
            <person name="Griggs A."/>
            <person name="Gujja S."/>
            <person name="Heiman D."/>
            <person name="Hepburn T."/>
            <person name="Howarth C."/>
            <person name="Jen D."/>
            <person name="Larson L."/>
            <person name="Lewis B."/>
            <person name="Mehta T."/>
            <person name="Park D."/>
            <person name="Pearson M."/>
            <person name="Roberts A."/>
            <person name="Saif S."/>
            <person name="Shea T."/>
            <person name="Shenoy N."/>
            <person name="Sisk P."/>
            <person name="Stolte C."/>
            <person name="Sykes S."/>
            <person name="Walk T."/>
            <person name="White J."/>
            <person name="Yandava C."/>
            <person name="Whatmore A.M."/>
            <person name="Perrett L.L."/>
            <person name="O'Callaghan D."/>
            <person name="Nusbaum C."/>
            <person name="Galagan J."/>
            <person name="Birren B."/>
        </authorList>
    </citation>
    <scope>NUCLEOTIDE SEQUENCE [LARGE SCALE GENOMIC DNA]</scope>
    <source>
        <strain evidence="1">M292/94/1</strain>
    </source>
</reference>
<gene>
    <name evidence="1" type="ORF">BALG_02372</name>
</gene>
<dbReference type="Proteomes" id="UP000004659">
    <property type="component" value="Unassembled WGS sequence"/>
</dbReference>
<proteinExistence type="predicted"/>
<dbReference type="HOGENOM" id="CLU_1674574_0_0_5"/>
<evidence type="ECO:0000313" key="1">
    <source>
        <dbReference type="EMBL" id="EEZ29019.1"/>
    </source>
</evidence>
<name>A0A0E1WYE8_9HYPH</name>
<organism evidence="1">
    <name type="scientific">Brucella pinnipedialis M292/94/1</name>
    <dbReference type="NCBI Taxonomy" id="520462"/>
    <lineage>
        <taxon>Bacteria</taxon>
        <taxon>Pseudomonadati</taxon>
        <taxon>Pseudomonadota</taxon>
        <taxon>Alphaproteobacteria</taxon>
        <taxon>Hyphomicrobiales</taxon>
        <taxon>Brucellaceae</taxon>
        <taxon>Brucella/Ochrobactrum group</taxon>
        <taxon>Brucella</taxon>
    </lineage>
</organism>
<protein>
    <submittedName>
        <fullName evidence="1">Uncharacterized protein</fullName>
    </submittedName>
</protein>